<dbReference type="SMART" id="SM01075">
    <property type="entry name" value="CDT1"/>
    <property type="match status" value="1"/>
</dbReference>
<gene>
    <name evidence="3" type="ORF">EZV62_018519</name>
</gene>
<dbReference type="InterPro" id="IPR027408">
    <property type="entry name" value="PNPase/RNase_PH_dom_sf"/>
</dbReference>
<dbReference type="PANTHER" id="PTHR11252:SF16">
    <property type="entry name" value="POLYRIBONUCLEOTIDE NUCLEOTIDYLTRANSFERASE 2, MITOCHONDRIAL"/>
    <property type="match status" value="1"/>
</dbReference>
<evidence type="ECO:0000313" key="3">
    <source>
        <dbReference type="EMBL" id="TXG57206.1"/>
    </source>
</evidence>
<dbReference type="InterPro" id="IPR014939">
    <property type="entry name" value="CDT1_Gemini-bd-like"/>
</dbReference>
<dbReference type="PANTHER" id="PTHR11252">
    <property type="entry name" value="POLYRIBONUCLEOTIDE NUCLEOTIDYLTRANSFERASE"/>
    <property type="match status" value="1"/>
</dbReference>
<dbReference type="EMBL" id="VAHF01000008">
    <property type="protein sequence ID" value="TXG57206.1"/>
    <property type="molecule type" value="Genomic_DNA"/>
</dbReference>
<dbReference type="InterPro" id="IPR020568">
    <property type="entry name" value="Ribosomal_Su5_D2-typ_SF"/>
</dbReference>
<dbReference type="InterPro" id="IPR001247">
    <property type="entry name" value="ExoRNase_PH_dom1"/>
</dbReference>
<accession>A0A5C7HLQ4</accession>
<dbReference type="Proteomes" id="UP000323000">
    <property type="component" value="Chromosome 8"/>
</dbReference>
<proteinExistence type="predicted"/>
<dbReference type="GO" id="GO:0005829">
    <property type="term" value="C:cytosol"/>
    <property type="evidence" value="ECO:0007669"/>
    <property type="project" value="TreeGrafter"/>
</dbReference>
<protein>
    <recommendedName>
        <fullName evidence="2">CDT1 Geminin-binding domain-containing protein</fullName>
    </recommendedName>
</protein>
<dbReference type="Pfam" id="PF08839">
    <property type="entry name" value="CDT1"/>
    <property type="match status" value="1"/>
</dbReference>
<dbReference type="AlphaFoldDB" id="A0A5C7HLQ4"/>
<dbReference type="Gene3D" id="3.30.230.70">
    <property type="entry name" value="GHMP Kinase, N-terminal domain"/>
    <property type="match status" value="1"/>
</dbReference>
<dbReference type="OrthoDB" id="1722008at2759"/>
<dbReference type="GO" id="GO:0000965">
    <property type="term" value="P:mitochondrial RNA 3'-end processing"/>
    <property type="evidence" value="ECO:0007669"/>
    <property type="project" value="TreeGrafter"/>
</dbReference>
<evidence type="ECO:0000256" key="1">
    <source>
        <dbReference type="ARBA" id="ARBA00022884"/>
    </source>
</evidence>
<dbReference type="SUPFAM" id="SSF55666">
    <property type="entry name" value="Ribonuclease PH domain 2-like"/>
    <property type="match status" value="1"/>
</dbReference>
<sequence>MRWEGAPKERELLRGRIIDRPIRPLFPAGFYHEVQVMASVLSSDGKQDPDVMAANATSATLMLSDVPWGCPIGVIRIGKICGQFVVNPTVDEVIPDIRYRQLCEFFDSLDSAIQLLKLKRLMSTFTNISPKIECLTDRRFSYSDLAQLKFLLPEAIEIKKVIMFDEKTSCMKPDLHVSIDVDAIE</sequence>
<evidence type="ECO:0000313" key="4">
    <source>
        <dbReference type="Proteomes" id="UP000323000"/>
    </source>
</evidence>
<dbReference type="GO" id="GO:0000958">
    <property type="term" value="P:mitochondrial mRNA catabolic process"/>
    <property type="evidence" value="ECO:0007669"/>
    <property type="project" value="TreeGrafter"/>
</dbReference>
<dbReference type="GO" id="GO:0009570">
    <property type="term" value="C:chloroplast stroma"/>
    <property type="evidence" value="ECO:0007669"/>
    <property type="project" value="TreeGrafter"/>
</dbReference>
<keyword evidence="1" id="KW-0694">RNA-binding</keyword>
<dbReference type="Pfam" id="PF01138">
    <property type="entry name" value="RNase_PH"/>
    <property type="match status" value="1"/>
</dbReference>
<evidence type="ECO:0000259" key="2">
    <source>
        <dbReference type="SMART" id="SM01075"/>
    </source>
</evidence>
<dbReference type="GO" id="GO:0005739">
    <property type="term" value="C:mitochondrion"/>
    <property type="evidence" value="ECO:0007669"/>
    <property type="project" value="TreeGrafter"/>
</dbReference>
<name>A0A5C7HLQ4_9ROSI</name>
<dbReference type="InterPro" id="IPR036390">
    <property type="entry name" value="WH_DNA-bd_sf"/>
</dbReference>
<dbReference type="GO" id="GO:0004654">
    <property type="term" value="F:polyribonucleotide nucleotidyltransferase activity"/>
    <property type="evidence" value="ECO:0007669"/>
    <property type="project" value="InterPro"/>
</dbReference>
<dbReference type="SUPFAM" id="SSF46785">
    <property type="entry name" value="Winged helix' DNA-binding domain"/>
    <property type="match status" value="1"/>
</dbReference>
<dbReference type="InterPro" id="IPR036345">
    <property type="entry name" value="ExoRNase_PH_dom2_sf"/>
</dbReference>
<dbReference type="GO" id="GO:0000175">
    <property type="term" value="F:3'-5'-RNA exonuclease activity"/>
    <property type="evidence" value="ECO:0007669"/>
    <property type="project" value="TreeGrafter"/>
</dbReference>
<comment type="caution">
    <text evidence="3">The sequence shown here is derived from an EMBL/GenBank/DDBJ whole genome shotgun (WGS) entry which is preliminary data.</text>
</comment>
<dbReference type="InterPro" id="IPR012162">
    <property type="entry name" value="PNPase"/>
</dbReference>
<keyword evidence="4" id="KW-1185">Reference proteome</keyword>
<organism evidence="3 4">
    <name type="scientific">Acer yangbiense</name>
    <dbReference type="NCBI Taxonomy" id="1000413"/>
    <lineage>
        <taxon>Eukaryota</taxon>
        <taxon>Viridiplantae</taxon>
        <taxon>Streptophyta</taxon>
        <taxon>Embryophyta</taxon>
        <taxon>Tracheophyta</taxon>
        <taxon>Spermatophyta</taxon>
        <taxon>Magnoliopsida</taxon>
        <taxon>eudicotyledons</taxon>
        <taxon>Gunneridae</taxon>
        <taxon>Pentapetalae</taxon>
        <taxon>rosids</taxon>
        <taxon>malvids</taxon>
        <taxon>Sapindales</taxon>
        <taxon>Sapindaceae</taxon>
        <taxon>Hippocastanoideae</taxon>
        <taxon>Acereae</taxon>
        <taxon>Acer</taxon>
    </lineage>
</organism>
<dbReference type="SUPFAM" id="SSF54211">
    <property type="entry name" value="Ribosomal protein S5 domain 2-like"/>
    <property type="match status" value="1"/>
</dbReference>
<dbReference type="GO" id="GO:0003723">
    <property type="term" value="F:RNA binding"/>
    <property type="evidence" value="ECO:0007669"/>
    <property type="project" value="UniProtKB-KW"/>
</dbReference>
<reference evidence="4" key="1">
    <citation type="journal article" date="2019" name="Gigascience">
        <title>De novo genome assembly of the endangered Acer yangbiense, a plant species with extremely small populations endemic to Yunnan Province, China.</title>
        <authorList>
            <person name="Yang J."/>
            <person name="Wariss H.M."/>
            <person name="Tao L."/>
            <person name="Zhang R."/>
            <person name="Yun Q."/>
            <person name="Hollingsworth P."/>
            <person name="Dao Z."/>
            <person name="Luo G."/>
            <person name="Guo H."/>
            <person name="Ma Y."/>
            <person name="Sun W."/>
        </authorList>
    </citation>
    <scope>NUCLEOTIDE SEQUENCE [LARGE SCALE GENOMIC DNA]</scope>
    <source>
        <strain evidence="4">cv. Malutang</strain>
    </source>
</reference>
<feature type="domain" description="CDT1 Geminin-binding" evidence="2">
    <location>
        <begin position="94"/>
        <end position="185"/>
    </location>
</feature>